<sequence>MRLAKLDELRQAAKTGLEMRFVKERDELGMKVESRVQQAETNRMLLLKAYRQRRAAKEERAAQSLMRRMIQDSKYKECVRAAIHQKRAAAERKRLGLLEAEKTRAHARVLQVRKVVKFVYSQREIERRRMKDQLEDRLQRAKRQREEHLRQKGSLHSSVCANSKVINEQGELLARKLGKFPNANDLPSEFSGLVIQLLLIFAPVAILSTLNLSLGPRCWRRFVRLRRTTFSLTKSYNDLEISLESVRSMPFEKLALQMESANTIQTVKALLDRFESRLMISHAATPTRSLSNLENIDNLLMRVTSPKRRGNTNNRGVNRVGSIREGAQRQVKLSRYLVRVVLCAYMILGHPDAVFSEKGEHEIALAESAATFVQEFELLIKIISDGPTHTTQGGTNSSAPNQLTFRSQLEAFDRSWCSYLYSFVAWKVKDAKLLEEDLVKAASQLEVSMMQNCKLTPEGDNGSLSHDMKAIQKQVTEDHKLLRTKVQNLSGNAGLEQMEFALSDAWSRFFEAKETGSSLVSSVAHISSPILPGSSNNSSILGEMGSISESMERSDHIVYPLFKKDDSSPGNEVVSSTPLRSDVDGYGAMSVTENELLVNEIVHEHGHGFADSFDVSDNDQSSIKEKVRETMEKAFWDGIMDSLKQDEPDYSWVLKLMKEVKDELCEMSPQSWRQEIVETIDIDILPQVLRAEILDIDFLGKILEFALVTLQKLSAPANDDKMKAAHYKLLKRLRDASQAGDKSNASFALLMVEGLRNLQLRSSPKHKQSSREHYDNNQTLRQEISRARIRMMEPLIKGPAGLEYLKKAFANRYGPPTDAHTSLPLTMQWLSSVHSSAEQEWDEYKDSVSSLTVNNERLYQGLPPTTLRTGGSIPMASRLGSPSSKGDEQPECKGERVDLLVRVGLLKLVNEIGGLMLETLPETLKLNLSRLRGVQSQFQKIIVIATRRNNGSSPTALYQDADPMEPPFLSFWYILDSLGYSEDNPSWVEWRVCGKKT</sequence>
<dbReference type="Pfam" id="PF05794">
    <property type="entry name" value="Tcp11"/>
    <property type="match status" value="1"/>
</dbReference>
<dbReference type="InterPro" id="IPR008862">
    <property type="entry name" value="Tcp11"/>
</dbReference>
<dbReference type="PANTHER" id="PTHR12832">
    <property type="entry name" value="TESTIS-SPECIFIC PROTEIN PBS13 T-COMPLEX 11"/>
    <property type="match status" value="1"/>
</dbReference>
<gene>
    <name evidence="4" type="ORF">VITISV_026206</name>
</gene>
<comment type="similarity">
    <text evidence="1">Belongs to the TCP11 family.</text>
</comment>
<evidence type="ECO:0000256" key="1">
    <source>
        <dbReference type="ARBA" id="ARBA00010954"/>
    </source>
</evidence>
<evidence type="ECO:0008006" key="5">
    <source>
        <dbReference type="Google" id="ProtNLM"/>
    </source>
</evidence>
<organism evidence="4">
    <name type="scientific">Vitis vinifera</name>
    <name type="common">Grape</name>
    <dbReference type="NCBI Taxonomy" id="29760"/>
    <lineage>
        <taxon>Eukaryota</taxon>
        <taxon>Viridiplantae</taxon>
        <taxon>Streptophyta</taxon>
        <taxon>Embryophyta</taxon>
        <taxon>Tracheophyta</taxon>
        <taxon>Spermatophyta</taxon>
        <taxon>Magnoliopsida</taxon>
        <taxon>eudicotyledons</taxon>
        <taxon>Gunneridae</taxon>
        <taxon>Pentapetalae</taxon>
        <taxon>rosids</taxon>
        <taxon>Vitales</taxon>
        <taxon>Vitaceae</taxon>
        <taxon>Viteae</taxon>
        <taxon>Vitis</taxon>
    </lineage>
</organism>
<evidence type="ECO:0000313" key="4">
    <source>
        <dbReference type="EMBL" id="CAN71766.1"/>
    </source>
</evidence>
<accession>A5AX60</accession>
<dbReference type="ExpressionAtlas" id="A5AX60">
    <property type="expression patterns" value="baseline and differential"/>
</dbReference>
<dbReference type="PANTHER" id="PTHR12832:SF11">
    <property type="entry name" value="LD23868P"/>
    <property type="match status" value="1"/>
</dbReference>
<dbReference type="AlphaFoldDB" id="A5AX60"/>
<protein>
    <recommendedName>
        <fullName evidence="5">T-complex protein 11</fullName>
    </recommendedName>
</protein>
<proteinExistence type="inferred from homology"/>
<reference evidence="4" key="1">
    <citation type="journal article" date="2007" name="PLoS ONE">
        <title>The first genome sequence of an elite grapevine cultivar (Pinot noir Vitis vinifera L.): coping with a highly heterozygous genome.</title>
        <authorList>
            <person name="Velasco R."/>
            <person name="Zharkikh A."/>
            <person name="Troggio M."/>
            <person name="Cartwright D.A."/>
            <person name="Cestaro A."/>
            <person name="Pruss D."/>
            <person name="Pindo M."/>
            <person name="FitzGerald L.M."/>
            <person name="Vezzulli S."/>
            <person name="Reid J."/>
            <person name="Malacarne G."/>
            <person name="Iliev D."/>
            <person name="Coppola G."/>
            <person name="Wardell B."/>
            <person name="Micheletti D."/>
            <person name="Macalma T."/>
            <person name="Facci M."/>
            <person name="Mitchell J.T."/>
            <person name="Perazzolli M."/>
            <person name="Eldredge G."/>
            <person name="Gatto P."/>
            <person name="Oyzerski R."/>
            <person name="Moretto M."/>
            <person name="Gutin N."/>
            <person name="Stefanini M."/>
            <person name="Chen Y."/>
            <person name="Segala C."/>
            <person name="Davenport C."/>
            <person name="Dematte L."/>
            <person name="Mraz A."/>
            <person name="Battilana J."/>
            <person name="Stormo K."/>
            <person name="Costa F."/>
            <person name="Tao Q."/>
            <person name="Si-Ammour A."/>
            <person name="Harkins T."/>
            <person name="Lackey A."/>
            <person name="Perbost C."/>
            <person name="Taillon B."/>
            <person name="Stella A."/>
            <person name="Solovyev V."/>
            <person name="Fawcett J.A."/>
            <person name="Sterck L."/>
            <person name="Vandepoele K."/>
            <person name="Grando S.M."/>
            <person name="Toppo S."/>
            <person name="Moser C."/>
            <person name="Lanchbury J."/>
            <person name="Bogden R."/>
            <person name="Skolnick M."/>
            <person name="Sgaramella V."/>
            <person name="Bhatnagar S.K."/>
            <person name="Fontana P."/>
            <person name="Gutin A."/>
            <person name="Van de Peer Y."/>
            <person name="Salamini F."/>
            <person name="Viola R."/>
        </authorList>
    </citation>
    <scope>NUCLEOTIDE SEQUENCE</scope>
</reference>
<keyword evidence="2" id="KW-0175">Coiled coil</keyword>
<feature type="region of interest" description="Disordered" evidence="3">
    <location>
        <begin position="761"/>
        <end position="780"/>
    </location>
</feature>
<feature type="coiled-coil region" evidence="2">
    <location>
        <begin position="124"/>
        <end position="151"/>
    </location>
</feature>
<evidence type="ECO:0000256" key="3">
    <source>
        <dbReference type="SAM" id="MobiDB-lite"/>
    </source>
</evidence>
<name>A5AX60_VITVI</name>
<evidence type="ECO:0000256" key="2">
    <source>
        <dbReference type="SAM" id="Coils"/>
    </source>
</evidence>
<feature type="region of interest" description="Disordered" evidence="3">
    <location>
        <begin position="862"/>
        <end position="892"/>
    </location>
</feature>
<dbReference type="EMBL" id="AM438948">
    <property type="protein sequence ID" value="CAN71766.1"/>
    <property type="molecule type" value="Genomic_DNA"/>
</dbReference>